<keyword evidence="6" id="KW-0067">ATP-binding</keyword>
<dbReference type="InterPro" id="IPR052468">
    <property type="entry name" value="Dual_spec_MAPK_kinase"/>
</dbReference>
<dbReference type="GO" id="GO:0005524">
    <property type="term" value="F:ATP binding"/>
    <property type="evidence" value="ECO:0007669"/>
    <property type="project" value="UniProtKB-KW"/>
</dbReference>
<keyword evidence="5" id="KW-0418">Kinase</keyword>
<keyword evidence="2" id="KW-0597">Phosphoprotein</keyword>
<dbReference type="Gene3D" id="3.30.200.20">
    <property type="entry name" value="Phosphorylase Kinase, domain 1"/>
    <property type="match status" value="1"/>
</dbReference>
<keyword evidence="4" id="KW-0547">Nucleotide-binding</keyword>
<dbReference type="PANTHER" id="PTHR47238">
    <property type="entry name" value="MITOGEN-ACTIVATED PROTEIN KINASE KINASE 5"/>
    <property type="match status" value="1"/>
</dbReference>
<evidence type="ECO:0000256" key="8">
    <source>
        <dbReference type="ARBA" id="ARBA00049014"/>
    </source>
</evidence>
<evidence type="ECO:0000256" key="10">
    <source>
        <dbReference type="ARBA" id="ARBA00051693"/>
    </source>
</evidence>
<accession>A0A3L6QIU3</accession>
<keyword evidence="7" id="KW-0829">Tyrosine-protein kinase</keyword>
<dbReference type="PANTHER" id="PTHR47238:SF4">
    <property type="entry name" value="MITOGEN-ACTIVATED PROTEIN KINASE KINASE 5"/>
    <property type="match status" value="1"/>
</dbReference>
<feature type="region of interest" description="Disordered" evidence="11">
    <location>
        <begin position="268"/>
        <end position="345"/>
    </location>
</feature>
<dbReference type="STRING" id="4540.A0A3L6QIU3"/>
<evidence type="ECO:0000256" key="9">
    <source>
        <dbReference type="ARBA" id="ARBA00049299"/>
    </source>
</evidence>
<dbReference type="Proteomes" id="UP000275267">
    <property type="component" value="Unassembled WGS sequence"/>
</dbReference>
<dbReference type="InterPro" id="IPR011009">
    <property type="entry name" value="Kinase-like_dom_sf"/>
</dbReference>
<organism evidence="12 13">
    <name type="scientific">Panicum miliaceum</name>
    <name type="common">Proso millet</name>
    <name type="synonym">Broomcorn millet</name>
    <dbReference type="NCBI Taxonomy" id="4540"/>
    <lineage>
        <taxon>Eukaryota</taxon>
        <taxon>Viridiplantae</taxon>
        <taxon>Streptophyta</taxon>
        <taxon>Embryophyta</taxon>
        <taxon>Tracheophyta</taxon>
        <taxon>Spermatophyta</taxon>
        <taxon>Magnoliopsida</taxon>
        <taxon>Liliopsida</taxon>
        <taxon>Poales</taxon>
        <taxon>Poaceae</taxon>
        <taxon>PACMAD clade</taxon>
        <taxon>Panicoideae</taxon>
        <taxon>Panicodae</taxon>
        <taxon>Paniceae</taxon>
        <taxon>Panicinae</taxon>
        <taxon>Panicum</taxon>
        <taxon>Panicum sect. Panicum</taxon>
    </lineage>
</organism>
<evidence type="ECO:0000256" key="6">
    <source>
        <dbReference type="ARBA" id="ARBA00022840"/>
    </source>
</evidence>
<evidence type="ECO:0000256" key="4">
    <source>
        <dbReference type="ARBA" id="ARBA00022741"/>
    </source>
</evidence>
<keyword evidence="13" id="KW-1185">Reference proteome</keyword>
<evidence type="ECO:0008006" key="14">
    <source>
        <dbReference type="Google" id="ProtNLM"/>
    </source>
</evidence>
<evidence type="ECO:0000313" key="13">
    <source>
        <dbReference type="Proteomes" id="UP000275267"/>
    </source>
</evidence>
<feature type="region of interest" description="Disordered" evidence="11">
    <location>
        <begin position="177"/>
        <end position="199"/>
    </location>
</feature>
<name>A0A3L6QIU3_PANMI</name>
<evidence type="ECO:0000313" key="12">
    <source>
        <dbReference type="EMBL" id="RLM79326.1"/>
    </source>
</evidence>
<comment type="caution">
    <text evidence="12">The sequence shown here is derived from an EMBL/GenBank/DDBJ whole genome shotgun (WGS) entry which is preliminary data.</text>
</comment>
<keyword evidence="3" id="KW-0808">Transferase</keyword>
<evidence type="ECO:0000256" key="7">
    <source>
        <dbReference type="ARBA" id="ARBA00023137"/>
    </source>
</evidence>
<reference evidence="13" key="1">
    <citation type="journal article" date="2019" name="Nat. Commun.">
        <title>The genome of broomcorn millet.</title>
        <authorList>
            <person name="Zou C."/>
            <person name="Miki D."/>
            <person name="Li D."/>
            <person name="Tang Q."/>
            <person name="Xiao L."/>
            <person name="Rajput S."/>
            <person name="Deng P."/>
            <person name="Jia W."/>
            <person name="Huang R."/>
            <person name="Zhang M."/>
            <person name="Sun Y."/>
            <person name="Hu J."/>
            <person name="Fu X."/>
            <person name="Schnable P.S."/>
            <person name="Li F."/>
            <person name="Zhang H."/>
            <person name="Feng B."/>
            <person name="Zhu X."/>
            <person name="Liu R."/>
            <person name="Schnable J.C."/>
            <person name="Zhu J.-K."/>
            <person name="Zhang H."/>
        </authorList>
    </citation>
    <scope>NUCLEOTIDE SEQUENCE [LARGE SCALE GENOMIC DNA]</scope>
</reference>
<protein>
    <recommendedName>
        <fullName evidence="14">Protein kinase domain-containing protein</fullName>
    </recommendedName>
</protein>
<keyword evidence="1" id="KW-0723">Serine/threonine-protein kinase</keyword>
<dbReference type="AlphaFoldDB" id="A0A3L6QIU3"/>
<gene>
    <name evidence="12" type="ORF">C2845_PM12G26520</name>
</gene>
<comment type="catalytic activity">
    <reaction evidence="8">
        <text>L-seryl-[protein] + ATP = O-phospho-L-seryl-[protein] + ADP + H(+)</text>
        <dbReference type="Rhea" id="RHEA:17989"/>
        <dbReference type="Rhea" id="RHEA-COMP:9863"/>
        <dbReference type="Rhea" id="RHEA-COMP:11604"/>
        <dbReference type="ChEBI" id="CHEBI:15378"/>
        <dbReference type="ChEBI" id="CHEBI:29999"/>
        <dbReference type="ChEBI" id="CHEBI:30616"/>
        <dbReference type="ChEBI" id="CHEBI:83421"/>
        <dbReference type="ChEBI" id="CHEBI:456216"/>
        <dbReference type="EC" id="2.7.12.2"/>
    </reaction>
</comment>
<evidence type="ECO:0000256" key="5">
    <source>
        <dbReference type="ARBA" id="ARBA00022777"/>
    </source>
</evidence>
<proteinExistence type="predicted"/>
<dbReference type="GO" id="GO:0004674">
    <property type="term" value="F:protein serine/threonine kinase activity"/>
    <property type="evidence" value="ECO:0007669"/>
    <property type="project" value="UniProtKB-KW"/>
</dbReference>
<evidence type="ECO:0000256" key="2">
    <source>
        <dbReference type="ARBA" id="ARBA00022553"/>
    </source>
</evidence>
<dbReference type="GO" id="GO:0004713">
    <property type="term" value="F:protein tyrosine kinase activity"/>
    <property type="evidence" value="ECO:0007669"/>
    <property type="project" value="UniProtKB-KW"/>
</dbReference>
<dbReference type="GO" id="GO:0004708">
    <property type="term" value="F:MAP kinase kinase activity"/>
    <property type="evidence" value="ECO:0007669"/>
    <property type="project" value="UniProtKB-EC"/>
</dbReference>
<evidence type="ECO:0000256" key="3">
    <source>
        <dbReference type="ARBA" id="ARBA00022679"/>
    </source>
</evidence>
<evidence type="ECO:0000256" key="11">
    <source>
        <dbReference type="SAM" id="MobiDB-lite"/>
    </source>
</evidence>
<evidence type="ECO:0000256" key="1">
    <source>
        <dbReference type="ARBA" id="ARBA00022527"/>
    </source>
</evidence>
<dbReference type="EMBL" id="PQIB02000012">
    <property type="protein sequence ID" value="RLM79326.1"/>
    <property type="molecule type" value="Genomic_DNA"/>
</dbReference>
<dbReference type="SUPFAM" id="SSF56112">
    <property type="entry name" value="Protein kinase-like (PK-like)"/>
    <property type="match status" value="1"/>
</dbReference>
<sequence>MAYVSILETNCMHLNSSSESRHLSIRTRRAWQSINPSSSAASAPAPEELRLSDLDWIGDLGAGGFARVSKARHRHTGAVFALKMSFDADPDMEDEAKVLSRPAGILYGSAYFGPERFPPKAHAGPRGAMAADVWGLGGHRPGALLGPLRRRAGCREGICCGAGAGDLPGEPLRVPEEAEASGELRGARQGGEEGQEEGCNHGSRIMIQKFTFPNSSHHQITFNGQDTNSVCNQEFWFRIISKLPRVAPWVGGGARAARRACSYGSFRFPSPQPDIPASGGAEESTQQSKRSRAQAIATTDHTQAKQRSDSGVALPPSNRPRLPTREAMPRAAPSPTDPPPPSHQHQALFAAVRSGDAVTVRELLVDAEASGASLPALAGEAATYVAAGAEREEVVRLILSLYEFKAAAVSARLDLDTFHLVAMRGWVAPYHPTALSGLEPGGRGRS</sequence>
<comment type="catalytic activity">
    <reaction evidence="9">
        <text>L-threonyl-[protein] + ATP = O-phospho-L-threonyl-[protein] + ADP + H(+)</text>
        <dbReference type="Rhea" id="RHEA:46608"/>
        <dbReference type="Rhea" id="RHEA-COMP:11060"/>
        <dbReference type="Rhea" id="RHEA-COMP:11605"/>
        <dbReference type="ChEBI" id="CHEBI:15378"/>
        <dbReference type="ChEBI" id="CHEBI:30013"/>
        <dbReference type="ChEBI" id="CHEBI:30616"/>
        <dbReference type="ChEBI" id="CHEBI:61977"/>
        <dbReference type="ChEBI" id="CHEBI:456216"/>
        <dbReference type="EC" id="2.7.12.2"/>
    </reaction>
</comment>
<comment type="catalytic activity">
    <reaction evidence="10">
        <text>L-tyrosyl-[protein] + ATP = O-phospho-L-tyrosyl-[protein] + ADP + H(+)</text>
        <dbReference type="Rhea" id="RHEA:10596"/>
        <dbReference type="Rhea" id="RHEA-COMP:10136"/>
        <dbReference type="Rhea" id="RHEA-COMP:20101"/>
        <dbReference type="ChEBI" id="CHEBI:15378"/>
        <dbReference type="ChEBI" id="CHEBI:30616"/>
        <dbReference type="ChEBI" id="CHEBI:46858"/>
        <dbReference type="ChEBI" id="CHEBI:61978"/>
        <dbReference type="ChEBI" id="CHEBI:456216"/>
        <dbReference type="EC" id="2.7.12.2"/>
    </reaction>
</comment>